<feature type="region of interest" description="Disordered" evidence="1">
    <location>
        <begin position="215"/>
        <end position="235"/>
    </location>
</feature>
<reference evidence="2 3" key="1">
    <citation type="submission" date="2016-10" db="EMBL/GenBank/DDBJ databases">
        <authorList>
            <person name="de Groot N.N."/>
        </authorList>
    </citation>
    <scope>NUCLEOTIDE SEQUENCE [LARGE SCALE GENOMIC DNA]</scope>
    <source>
        <strain evidence="2 3">IPL20</strain>
    </source>
</reference>
<evidence type="ECO:0000313" key="3">
    <source>
        <dbReference type="Proteomes" id="UP000199074"/>
    </source>
</evidence>
<dbReference type="EMBL" id="FPCK01000003">
    <property type="protein sequence ID" value="SFV37528.1"/>
    <property type="molecule type" value="Genomic_DNA"/>
</dbReference>
<dbReference type="STRING" id="429728.SAMN05216456_2969"/>
<keyword evidence="3" id="KW-1185">Reference proteome</keyword>
<dbReference type="AlphaFoldDB" id="A0A1I7NSF1"/>
<evidence type="ECO:0000256" key="1">
    <source>
        <dbReference type="SAM" id="MobiDB-lite"/>
    </source>
</evidence>
<name>A0A1I7NSF1_9HYPH</name>
<sequence length="664" mass="65769">MALEFKGIGQGVARRLRTHWKHFSRDEAGNFVLLAALVLPVLIGSSALAIEYGMGLVTRSQNQRVADMSAFAGALRYTGDRSETAMTDAALQIAALNGIEPDKVTVSLVPSPRGEGEAVQVDIHAAQPILLGTILGADNTLEIKTKAFAALGSEGEGACIIALDGRQSGVVLSGGTSLSASTCSVASNASVQVPCGTSIIAEAVYYDTAPPNQGCSGIRSPDNGPGKISKQATPDPLSGHAGIAAATGRMSAVATLPNIVLPPTSGGPDITFGYNVQAEVAAKVAQAGCALGTTPAYSGEWIVNCPATGTQKFGTIRVTGKSLAFNVSGQPGKRYEFSGGIVVESGAKASFPPGTYVVAKGISASGGSTVSFGAGTFMIGPNAFPCSWDSSNHSICSAANLSFAGPSTFVLASGFYTGGGARLVLGAGDDNLFDLGRAASGNSVMLGGGAYTVMGDAIRRPEAFRLRGHFNGGGGGSCTVVSAAPQHDIDGSVMLSGGVILGAGVYTVNGSLLLGSTGGGGASCQGRTVSVEAIDVTITVSGKTGVASGNCAGTAFCVSAGYSNVVFRAPTSGPTKGMAVLGPADGRTAGASLVAGASNARISGAFYFPTGPIVMGGGSSLGGGGGDCLQLIGSRIALSGGANAASNCLEGGPGGTNKKVSLIQ</sequence>
<proteinExistence type="predicted"/>
<accession>A0A1I7NSF1</accession>
<dbReference type="RefSeq" id="WP_092425860.1">
    <property type="nucleotide sequence ID" value="NZ_FPCK01000003.1"/>
</dbReference>
<gene>
    <name evidence="2" type="ORF">SAMN05216456_2969</name>
</gene>
<protein>
    <submittedName>
        <fullName evidence="2">Putative Flp pilus-assembly TadE/G-like</fullName>
    </submittedName>
</protein>
<evidence type="ECO:0000313" key="2">
    <source>
        <dbReference type="EMBL" id="SFV37528.1"/>
    </source>
</evidence>
<dbReference type="OrthoDB" id="7942030at2"/>
<organism evidence="2 3">
    <name type="scientific">Devosia crocina</name>
    <dbReference type="NCBI Taxonomy" id="429728"/>
    <lineage>
        <taxon>Bacteria</taxon>
        <taxon>Pseudomonadati</taxon>
        <taxon>Pseudomonadota</taxon>
        <taxon>Alphaproteobacteria</taxon>
        <taxon>Hyphomicrobiales</taxon>
        <taxon>Devosiaceae</taxon>
        <taxon>Devosia</taxon>
    </lineage>
</organism>
<dbReference type="Proteomes" id="UP000199074">
    <property type="component" value="Unassembled WGS sequence"/>
</dbReference>